<dbReference type="GO" id="GO:0046872">
    <property type="term" value="F:metal ion binding"/>
    <property type="evidence" value="ECO:0007669"/>
    <property type="project" value="UniProtKB-KW"/>
</dbReference>
<comment type="caution">
    <text evidence="6">The sequence shown here is derived from an EMBL/GenBank/DDBJ whole genome shotgun (WGS) entry which is preliminary data.</text>
</comment>
<evidence type="ECO:0000259" key="5">
    <source>
        <dbReference type="PROSITE" id="PS51795"/>
    </source>
</evidence>
<feature type="domain" description="FLZ-type" evidence="5">
    <location>
        <begin position="25"/>
        <end position="69"/>
    </location>
</feature>
<evidence type="ECO:0000256" key="1">
    <source>
        <dbReference type="ARBA" id="ARBA00009374"/>
    </source>
</evidence>
<dbReference type="PANTHER" id="PTHR46057">
    <property type="entry name" value="FCS-LIKE ZINC FINGER 1-RELATED"/>
    <property type="match status" value="1"/>
</dbReference>
<evidence type="ECO:0000256" key="4">
    <source>
        <dbReference type="SAM" id="MobiDB-lite"/>
    </source>
</evidence>
<keyword evidence="7" id="KW-1185">Reference proteome</keyword>
<sequence>MASPLRPHGGVTFSLETLCEEEHSHVLDACFLCRRPLRSSSEVFMYRGDTPFCSDDCRQEQIELDEAREREIRYRRRRHHRHSASPAEQPSSSAEAVAAS</sequence>
<accession>A0A843X7H2</accession>
<evidence type="ECO:0000313" key="6">
    <source>
        <dbReference type="EMBL" id="MQM14894.1"/>
    </source>
</evidence>
<dbReference type="PANTHER" id="PTHR46057:SF9">
    <property type="entry name" value="FCS-LIKE ZINC FINGER 1"/>
    <property type="match status" value="1"/>
</dbReference>
<name>A0A843X7H2_COLES</name>
<feature type="compositionally biased region" description="Basic residues" evidence="4">
    <location>
        <begin position="73"/>
        <end position="83"/>
    </location>
</feature>
<dbReference type="PROSITE" id="PS51795">
    <property type="entry name" value="ZF_FLZ"/>
    <property type="match status" value="1"/>
</dbReference>
<dbReference type="Pfam" id="PF04570">
    <property type="entry name" value="zf-FLZ"/>
    <property type="match status" value="1"/>
</dbReference>
<dbReference type="InterPro" id="IPR007650">
    <property type="entry name" value="Zf-FLZ_dom"/>
</dbReference>
<organism evidence="6 7">
    <name type="scientific">Colocasia esculenta</name>
    <name type="common">Wild taro</name>
    <name type="synonym">Arum esculentum</name>
    <dbReference type="NCBI Taxonomy" id="4460"/>
    <lineage>
        <taxon>Eukaryota</taxon>
        <taxon>Viridiplantae</taxon>
        <taxon>Streptophyta</taxon>
        <taxon>Embryophyta</taxon>
        <taxon>Tracheophyta</taxon>
        <taxon>Spermatophyta</taxon>
        <taxon>Magnoliopsida</taxon>
        <taxon>Liliopsida</taxon>
        <taxon>Araceae</taxon>
        <taxon>Aroideae</taxon>
        <taxon>Colocasieae</taxon>
        <taxon>Colocasia</taxon>
    </lineage>
</organism>
<keyword evidence="2" id="KW-0479">Metal-binding</keyword>
<feature type="zinc finger region" description="FLZ-type" evidence="3">
    <location>
        <begin position="25"/>
        <end position="69"/>
    </location>
</feature>
<evidence type="ECO:0000256" key="3">
    <source>
        <dbReference type="PROSITE-ProRule" id="PRU01131"/>
    </source>
</evidence>
<dbReference type="Proteomes" id="UP000652761">
    <property type="component" value="Unassembled WGS sequence"/>
</dbReference>
<gene>
    <name evidence="6" type="ORF">Taro_047826</name>
</gene>
<dbReference type="AlphaFoldDB" id="A0A843X7H2"/>
<dbReference type="EMBL" id="NMUH01006276">
    <property type="protein sequence ID" value="MQM14894.1"/>
    <property type="molecule type" value="Genomic_DNA"/>
</dbReference>
<feature type="compositionally biased region" description="Low complexity" evidence="4">
    <location>
        <begin position="84"/>
        <end position="100"/>
    </location>
</feature>
<evidence type="ECO:0000256" key="2">
    <source>
        <dbReference type="ARBA" id="ARBA00022723"/>
    </source>
</evidence>
<dbReference type="InterPro" id="IPR044533">
    <property type="entry name" value="FLZ1/2/3"/>
</dbReference>
<proteinExistence type="inferred from homology"/>
<comment type="similarity">
    <text evidence="1">Belongs to the FLZ family.</text>
</comment>
<evidence type="ECO:0000313" key="7">
    <source>
        <dbReference type="Proteomes" id="UP000652761"/>
    </source>
</evidence>
<dbReference type="OrthoDB" id="1916924at2759"/>
<feature type="region of interest" description="Disordered" evidence="4">
    <location>
        <begin position="73"/>
        <end position="100"/>
    </location>
</feature>
<reference evidence="6" key="1">
    <citation type="submission" date="2017-07" db="EMBL/GenBank/DDBJ databases">
        <title>Taro Niue Genome Assembly and Annotation.</title>
        <authorList>
            <person name="Atibalentja N."/>
            <person name="Keating K."/>
            <person name="Fields C.J."/>
        </authorList>
    </citation>
    <scope>NUCLEOTIDE SEQUENCE</scope>
    <source>
        <strain evidence="6">Niue_2</strain>
        <tissue evidence="6">Leaf</tissue>
    </source>
</reference>
<protein>
    <recommendedName>
        <fullName evidence="5">FLZ-type domain-containing protein</fullName>
    </recommendedName>
</protein>